<keyword evidence="2" id="KW-1185">Reference proteome</keyword>
<reference evidence="1 2" key="1">
    <citation type="submission" date="2021-06" db="EMBL/GenBank/DDBJ databases">
        <authorList>
            <person name="Grouzdev D.S."/>
            <person name="Koziaeva V."/>
        </authorList>
    </citation>
    <scope>NUCLEOTIDE SEQUENCE [LARGE SCALE GENOMIC DNA]</scope>
    <source>
        <strain evidence="1 2">22</strain>
    </source>
</reference>
<name>A0A947D935_9HYPH</name>
<evidence type="ECO:0000313" key="2">
    <source>
        <dbReference type="Proteomes" id="UP000766595"/>
    </source>
</evidence>
<dbReference type="AlphaFoldDB" id="A0A947D935"/>
<sequence length="114" mass="11733">MVGAEPIGTFFQDLAREDPEHRRHTITEAAGLLIGGEARAAHILLRDLILGAYATGDVATAAGLTEQAVGDYLAGNGVGDDGLALAVLRGLARIEQIEMSVSPIATGPGREAAE</sequence>
<dbReference type="Proteomes" id="UP000766595">
    <property type="component" value="Unassembled WGS sequence"/>
</dbReference>
<accession>A0A947D935</accession>
<dbReference type="EMBL" id="JAHHZF010000003">
    <property type="protein sequence ID" value="MBT9289079.1"/>
    <property type="molecule type" value="Genomic_DNA"/>
</dbReference>
<dbReference type="RefSeq" id="WP_261967730.1">
    <property type="nucleotide sequence ID" value="NZ_JAHHZF010000003.1"/>
</dbReference>
<gene>
    <name evidence="1" type="ORF">KL771_06435</name>
</gene>
<evidence type="ECO:0000313" key="1">
    <source>
        <dbReference type="EMBL" id="MBT9289079.1"/>
    </source>
</evidence>
<protein>
    <submittedName>
        <fullName evidence="1">Uncharacterized protein</fullName>
    </submittedName>
</protein>
<organism evidence="1 2">
    <name type="scientific">Prosthecodimorpha staleyi</name>
    <dbReference type="NCBI Taxonomy" id="2840188"/>
    <lineage>
        <taxon>Bacteria</taxon>
        <taxon>Pseudomonadati</taxon>
        <taxon>Pseudomonadota</taxon>
        <taxon>Alphaproteobacteria</taxon>
        <taxon>Hyphomicrobiales</taxon>
        <taxon>Ancalomicrobiaceae</taxon>
        <taxon>Prosthecodimorpha</taxon>
    </lineage>
</organism>
<proteinExistence type="predicted"/>
<comment type="caution">
    <text evidence="1">The sequence shown here is derived from an EMBL/GenBank/DDBJ whole genome shotgun (WGS) entry which is preliminary data.</text>
</comment>